<evidence type="ECO:0000313" key="5">
    <source>
        <dbReference type="Proteomes" id="UP000255165"/>
    </source>
</evidence>
<dbReference type="CDD" id="cd18793">
    <property type="entry name" value="SF2_C_SNF"/>
    <property type="match status" value="1"/>
</dbReference>
<dbReference type="InterPro" id="IPR014001">
    <property type="entry name" value="Helicase_ATP-bd"/>
</dbReference>
<keyword evidence="4" id="KW-0347">Helicase</keyword>
<proteinExistence type="predicted"/>
<dbReference type="RefSeq" id="WP_115212693.1">
    <property type="nucleotide sequence ID" value="NZ_QKWJ01000019.1"/>
</dbReference>
<dbReference type="Pfam" id="PF00271">
    <property type="entry name" value="Helicase_C"/>
    <property type="match status" value="1"/>
</dbReference>
<dbReference type="SUPFAM" id="SSF52540">
    <property type="entry name" value="P-loop containing nucleoside triphosphate hydrolases"/>
    <property type="match status" value="2"/>
</dbReference>
<dbReference type="GO" id="GO:0005524">
    <property type="term" value="F:ATP binding"/>
    <property type="evidence" value="ECO:0007669"/>
    <property type="project" value="InterPro"/>
</dbReference>
<evidence type="ECO:0000259" key="3">
    <source>
        <dbReference type="PROSITE" id="PS51194"/>
    </source>
</evidence>
<organism evidence="4 5">
    <name type="scientific">Cupriavidus lacunae</name>
    <dbReference type="NCBI Taxonomy" id="2666307"/>
    <lineage>
        <taxon>Bacteria</taxon>
        <taxon>Pseudomonadati</taxon>
        <taxon>Pseudomonadota</taxon>
        <taxon>Betaproteobacteria</taxon>
        <taxon>Burkholderiales</taxon>
        <taxon>Burkholderiaceae</taxon>
        <taxon>Cupriavidus</taxon>
    </lineage>
</organism>
<keyword evidence="4" id="KW-0547">Nucleotide-binding</keyword>
<keyword evidence="4" id="KW-0067">ATP-binding</keyword>
<gene>
    <name evidence="4" type="ORF">DN412_16955</name>
</gene>
<dbReference type="InterPro" id="IPR001650">
    <property type="entry name" value="Helicase_C-like"/>
</dbReference>
<dbReference type="SMART" id="SM00490">
    <property type="entry name" value="HELICc"/>
    <property type="match status" value="1"/>
</dbReference>
<dbReference type="InterPro" id="IPR038718">
    <property type="entry name" value="SNF2-like_sf"/>
</dbReference>
<dbReference type="PROSITE" id="PS51194">
    <property type="entry name" value="HELICASE_CTER"/>
    <property type="match status" value="1"/>
</dbReference>
<dbReference type="Gene3D" id="3.40.50.300">
    <property type="entry name" value="P-loop containing nucleotide triphosphate hydrolases"/>
    <property type="match status" value="1"/>
</dbReference>
<dbReference type="EMBL" id="QKWJ01000019">
    <property type="protein sequence ID" value="RDK09130.1"/>
    <property type="molecule type" value="Genomic_DNA"/>
</dbReference>
<feature type="domain" description="Helicase ATP-binding" evidence="2">
    <location>
        <begin position="188"/>
        <end position="346"/>
    </location>
</feature>
<evidence type="ECO:0000313" key="4">
    <source>
        <dbReference type="EMBL" id="RDK09130.1"/>
    </source>
</evidence>
<dbReference type="InterPro" id="IPR000330">
    <property type="entry name" value="SNF2_N"/>
</dbReference>
<dbReference type="SMART" id="SM00487">
    <property type="entry name" value="DEXDc"/>
    <property type="match status" value="1"/>
</dbReference>
<dbReference type="Proteomes" id="UP000255165">
    <property type="component" value="Unassembled WGS sequence"/>
</dbReference>
<dbReference type="GO" id="GO:0004386">
    <property type="term" value="F:helicase activity"/>
    <property type="evidence" value="ECO:0007669"/>
    <property type="project" value="UniProtKB-KW"/>
</dbReference>
<dbReference type="GO" id="GO:0016787">
    <property type="term" value="F:hydrolase activity"/>
    <property type="evidence" value="ECO:0007669"/>
    <property type="project" value="UniProtKB-KW"/>
</dbReference>
<reference evidence="5" key="1">
    <citation type="submission" date="2018-06" db="EMBL/GenBank/DDBJ databases">
        <authorList>
            <person name="Feng T."/>
            <person name="Jeon C.O."/>
        </authorList>
    </citation>
    <scope>NUCLEOTIDE SEQUENCE [LARGE SCALE GENOMIC DNA]</scope>
    <source>
        <strain evidence="5">S23</strain>
    </source>
</reference>
<keyword evidence="1" id="KW-0378">Hydrolase</keyword>
<dbReference type="InterPro" id="IPR027417">
    <property type="entry name" value="P-loop_NTPase"/>
</dbReference>
<keyword evidence="5" id="KW-1185">Reference proteome</keyword>
<feature type="domain" description="Helicase C-terminal" evidence="3">
    <location>
        <begin position="457"/>
        <end position="619"/>
    </location>
</feature>
<dbReference type="Gene3D" id="3.40.50.10810">
    <property type="entry name" value="Tandem AAA-ATPase domain"/>
    <property type="match status" value="1"/>
</dbReference>
<accession>A0A370NU40</accession>
<name>A0A370NU40_9BURK</name>
<evidence type="ECO:0000256" key="1">
    <source>
        <dbReference type="ARBA" id="ARBA00022801"/>
    </source>
</evidence>
<dbReference type="Pfam" id="PF00176">
    <property type="entry name" value="SNF2-rel_dom"/>
    <property type="match status" value="1"/>
</dbReference>
<dbReference type="AlphaFoldDB" id="A0A370NU40"/>
<dbReference type="PROSITE" id="PS51192">
    <property type="entry name" value="HELICASE_ATP_BIND_1"/>
    <property type="match status" value="1"/>
</dbReference>
<evidence type="ECO:0000259" key="2">
    <source>
        <dbReference type="PROSITE" id="PS51192"/>
    </source>
</evidence>
<dbReference type="InterPro" id="IPR049730">
    <property type="entry name" value="SNF2/RAD54-like_C"/>
</dbReference>
<sequence length="625" mass="68277">MTTATWVAEGCRILLKKTSGERVLLPAMDIFKAVFGHLRVCADEVVRSPVDDIPSLTFSRQPAQPAIRLSGNDGRNLQLSFGLSTDTGFVQLDGAADQLIHDGRWYPVRADLLRTALDWLADARVKTQGGITVGDLVALRAQTEKPFAVFDEVAFDASTSVVEQPQAFIPGFSGTLYPYQSSGVAFLSLVAEQGVGCILGDEMGLGKTAQVIAVLQIEKNAGRGPALVVAPATLLENWRRELAFFAPTLTVLLHAGADRAGVAARLRGADIVIVSYDTAIRDEEILNQIEWNVIALDEAQAIKNPEAQRTTTVKRLPRRVSIAVTGTPLENRIDDLWSLADFAMSGLLGERDTFLAQFGNELEDAARLAPIIAPMLLRRRVLDVAQDLPERIDVSQALQMSSPLALAYEALRKQTLEEFGPAGGLVATTRLRMLCAHPLLVGNWHADPSMEVPKYERTVELLEEIFSGGEKALIFSTYQAIADLFMSDMPRRFPKGFFDFIDGRVEGAVRQTVVDRFFGHQGYGVLFLNPKAAGSGLNITTANHVIHYNPEWNPALTAQASARSYRRKQTRPVTIHHLFYVQTVEEVIRSAAAFKQDLAGEAVTGHNGDLDPMAIAQALQVSPLA</sequence>
<dbReference type="PANTHER" id="PTHR10799">
    <property type="entry name" value="SNF2/RAD54 HELICASE FAMILY"/>
    <property type="match status" value="1"/>
</dbReference>
<comment type="caution">
    <text evidence="4">The sequence shown here is derived from an EMBL/GenBank/DDBJ whole genome shotgun (WGS) entry which is preliminary data.</text>
</comment>
<protein>
    <submittedName>
        <fullName evidence="4">ATP-dependent helicase</fullName>
    </submittedName>
</protein>